<proteinExistence type="predicted"/>
<dbReference type="PANTHER" id="PTHR43178">
    <property type="entry name" value="DIHYDROLIPOAMIDE ACETYLTRANSFERASE COMPONENT OF PYRUVATE DEHYDROGENASE COMPLEX"/>
    <property type="match status" value="1"/>
</dbReference>
<dbReference type="GO" id="GO:0031405">
    <property type="term" value="F:lipoic acid binding"/>
    <property type="evidence" value="ECO:0007669"/>
    <property type="project" value="TreeGrafter"/>
</dbReference>
<name>A0A3B1DM45_9ZZZZ</name>
<evidence type="ECO:0000256" key="3">
    <source>
        <dbReference type="ARBA" id="ARBA00022823"/>
    </source>
</evidence>
<dbReference type="GO" id="GO:0016407">
    <property type="term" value="F:acetyltransferase activity"/>
    <property type="evidence" value="ECO:0007669"/>
    <property type="project" value="TreeGrafter"/>
</dbReference>
<dbReference type="InterPro" id="IPR000089">
    <property type="entry name" value="Biotin_lipoyl"/>
</dbReference>
<feature type="domain" description="Lipoyl-binding" evidence="5">
    <location>
        <begin position="1"/>
        <end position="76"/>
    </location>
</feature>
<keyword evidence="3" id="KW-0450">Lipoyl</keyword>
<keyword evidence="2" id="KW-0808">Transferase</keyword>
<keyword evidence="4" id="KW-0012">Acyltransferase</keyword>
<protein>
    <recommendedName>
        <fullName evidence="5">Lipoyl-binding domain-containing protein</fullName>
    </recommendedName>
</protein>
<comment type="cofactor">
    <cofactor evidence="1">
        <name>(R)-lipoate</name>
        <dbReference type="ChEBI" id="CHEBI:83088"/>
    </cofactor>
</comment>
<dbReference type="PROSITE" id="PS50968">
    <property type="entry name" value="BIOTINYL_LIPOYL"/>
    <property type="match status" value="1"/>
</dbReference>
<dbReference type="InterPro" id="IPR011053">
    <property type="entry name" value="Single_hybrid_motif"/>
</dbReference>
<dbReference type="Pfam" id="PF00364">
    <property type="entry name" value="Biotin_lipoyl"/>
    <property type="match status" value="1"/>
</dbReference>
<evidence type="ECO:0000256" key="2">
    <source>
        <dbReference type="ARBA" id="ARBA00022679"/>
    </source>
</evidence>
<reference evidence="6" key="1">
    <citation type="submission" date="2018-06" db="EMBL/GenBank/DDBJ databases">
        <authorList>
            <person name="Zhirakovskaya E."/>
        </authorList>
    </citation>
    <scope>NUCLEOTIDE SEQUENCE</scope>
</reference>
<dbReference type="GO" id="GO:0005737">
    <property type="term" value="C:cytoplasm"/>
    <property type="evidence" value="ECO:0007669"/>
    <property type="project" value="TreeGrafter"/>
</dbReference>
<evidence type="ECO:0000256" key="4">
    <source>
        <dbReference type="ARBA" id="ARBA00023315"/>
    </source>
</evidence>
<dbReference type="SUPFAM" id="SSF51230">
    <property type="entry name" value="Single hybrid motif"/>
    <property type="match status" value="1"/>
</dbReference>
<dbReference type="CDD" id="cd06849">
    <property type="entry name" value="lipoyl_domain"/>
    <property type="match status" value="1"/>
</dbReference>
<evidence type="ECO:0000259" key="5">
    <source>
        <dbReference type="PROSITE" id="PS50968"/>
    </source>
</evidence>
<dbReference type="InterPro" id="IPR003016">
    <property type="entry name" value="2-oxoA_DH_lipoyl-BS"/>
</dbReference>
<dbReference type="EMBL" id="UOGJ01000120">
    <property type="protein sequence ID" value="VAX37154.1"/>
    <property type="molecule type" value="Genomic_DNA"/>
</dbReference>
<accession>A0A3B1DM45</accession>
<dbReference type="InterPro" id="IPR050743">
    <property type="entry name" value="2-oxoacid_DH_E2_comp"/>
</dbReference>
<gene>
    <name evidence="6" type="ORF">MNBD_UNCLBAC01-765</name>
</gene>
<evidence type="ECO:0000313" key="6">
    <source>
        <dbReference type="EMBL" id="VAX37154.1"/>
    </source>
</evidence>
<dbReference type="AlphaFoldDB" id="A0A3B1DM45"/>
<evidence type="ECO:0000256" key="1">
    <source>
        <dbReference type="ARBA" id="ARBA00001938"/>
    </source>
</evidence>
<dbReference type="PROSITE" id="PS00189">
    <property type="entry name" value="LIPOYL"/>
    <property type="match status" value="1"/>
</dbReference>
<organism evidence="6">
    <name type="scientific">hydrothermal vent metagenome</name>
    <dbReference type="NCBI Taxonomy" id="652676"/>
    <lineage>
        <taxon>unclassified sequences</taxon>
        <taxon>metagenomes</taxon>
        <taxon>ecological metagenomes</taxon>
    </lineage>
</organism>
<dbReference type="Gene3D" id="2.40.50.100">
    <property type="match status" value="1"/>
</dbReference>
<sequence length="76" mass="8142">MHKIILPPLGEGIEKATLVCWHCKPGDQITLENDVAEVVTDKATFNVPADRAGIIKDLCVSEGSDVNIGEALVTLE</sequence>
<dbReference type="PANTHER" id="PTHR43178:SF5">
    <property type="entry name" value="LIPOAMIDE ACYLTRANSFERASE COMPONENT OF BRANCHED-CHAIN ALPHA-KETO ACID DEHYDROGENASE COMPLEX, MITOCHONDRIAL"/>
    <property type="match status" value="1"/>
</dbReference>